<dbReference type="PANTHER" id="PTHR23179:SF39">
    <property type="entry name" value="GENE 1527-RELATED"/>
    <property type="match status" value="1"/>
</dbReference>
<evidence type="ECO:0000259" key="2">
    <source>
        <dbReference type="Pfam" id="PF22286"/>
    </source>
</evidence>
<dbReference type="Proteomes" id="UP001623349">
    <property type="component" value="Unassembled WGS sequence"/>
</dbReference>
<keyword evidence="4" id="KW-1185">Reference proteome</keyword>
<feature type="domain" description="ARHGAP20 PH" evidence="2">
    <location>
        <begin position="12"/>
        <end position="70"/>
    </location>
</feature>
<evidence type="ECO:0000256" key="1">
    <source>
        <dbReference type="SAM" id="MobiDB-lite"/>
    </source>
</evidence>
<feature type="compositionally biased region" description="Polar residues" evidence="1">
    <location>
        <begin position="160"/>
        <end position="174"/>
    </location>
</feature>
<dbReference type="InterPro" id="IPR047887">
    <property type="entry name" value="ARHGAP20_PH"/>
</dbReference>
<proteinExistence type="predicted"/>
<dbReference type="SUPFAM" id="SSF48350">
    <property type="entry name" value="GTPase activation domain, GAP"/>
    <property type="match status" value="1"/>
</dbReference>
<reference evidence="3 4" key="1">
    <citation type="submission" date="2024-08" db="EMBL/GenBank/DDBJ databases">
        <title>The draft genome of Apodemus speciosus.</title>
        <authorList>
            <person name="Nabeshima K."/>
            <person name="Suzuki S."/>
            <person name="Onuma M."/>
        </authorList>
    </citation>
    <scope>NUCLEOTIDE SEQUENCE [LARGE SCALE GENOMIC DNA]</scope>
    <source>
        <strain evidence="3">IB14-021</strain>
    </source>
</reference>
<dbReference type="EMBL" id="BAAFST010000169">
    <property type="protein sequence ID" value="GAB1303356.1"/>
    <property type="molecule type" value="Genomic_DNA"/>
</dbReference>
<name>A0ABQ0FWB4_APOSI</name>
<evidence type="ECO:0000313" key="3">
    <source>
        <dbReference type="EMBL" id="GAB1303356.1"/>
    </source>
</evidence>
<gene>
    <name evidence="3" type="ORF">APTSU1_001860100</name>
</gene>
<organism evidence="3 4">
    <name type="scientific">Apodemus speciosus</name>
    <name type="common">Large Japanese field mouse</name>
    <dbReference type="NCBI Taxonomy" id="105296"/>
    <lineage>
        <taxon>Eukaryota</taxon>
        <taxon>Metazoa</taxon>
        <taxon>Chordata</taxon>
        <taxon>Craniata</taxon>
        <taxon>Vertebrata</taxon>
        <taxon>Euteleostomi</taxon>
        <taxon>Mammalia</taxon>
        <taxon>Eutheria</taxon>
        <taxon>Euarchontoglires</taxon>
        <taxon>Glires</taxon>
        <taxon>Rodentia</taxon>
        <taxon>Myomorpha</taxon>
        <taxon>Muroidea</taxon>
        <taxon>Muridae</taxon>
        <taxon>Murinae</taxon>
        <taxon>Apodemus</taxon>
    </lineage>
</organism>
<accession>A0ABQ0FWB4</accession>
<dbReference type="Pfam" id="PF22286">
    <property type="entry name" value="RHG20_PH"/>
    <property type="match status" value="1"/>
</dbReference>
<sequence>MGGIYQTLLNLNKKKFKIKCIIPLNNLWAGDNVEKVRKTETSPCKKLFLFWPDGNFLASFRSIEQKDRWYYFLRSPLCITATNIDMVNDIIEKTGKIINCYEIPHKILMAHLQNSFSRWNSKISTAFPILPGLFLKDLILDGEGQFILKPREAKDRSKNQEGNMDITQEATSQTPPEPIKKRVFRTVPPIDFLDRMLPSPILDMLSIIAERGQSSDQIFRFVPEKSHWSLRDKLYTKQDLNWNEESMLTVASVLKIILLRMLRANYLLLKQLIHVLLQIKMSTSNNLDTYSLSVRIAPHVLWDPTCLKSLFGCDLSKKLSPMICNMFEGCKERCVTMSDRDFISQISIIQIMIDNYDDVFGDEDHIICEHNQKRSDDIKMSGNTAEQGTMKQHQHRTFPNGNFLMTEKETT</sequence>
<comment type="caution">
    <text evidence="3">The sequence shown here is derived from an EMBL/GenBank/DDBJ whole genome shotgun (WGS) entry which is preliminary data.</text>
</comment>
<protein>
    <submittedName>
        <fullName evidence="3">Predicted gene 1527</fullName>
    </submittedName>
</protein>
<dbReference type="PANTHER" id="PTHR23179">
    <property type="entry name" value="T-CELL ACTIVATION RHO GTPASE ACTIVATING PROTEIN-RELATED"/>
    <property type="match status" value="1"/>
</dbReference>
<evidence type="ECO:0000313" key="4">
    <source>
        <dbReference type="Proteomes" id="UP001623349"/>
    </source>
</evidence>
<feature type="region of interest" description="Disordered" evidence="1">
    <location>
        <begin position="151"/>
        <end position="177"/>
    </location>
</feature>
<dbReference type="InterPro" id="IPR008936">
    <property type="entry name" value="Rho_GTPase_activation_prot"/>
</dbReference>